<evidence type="ECO:0000256" key="1">
    <source>
        <dbReference type="ARBA" id="ARBA00010928"/>
    </source>
</evidence>
<dbReference type="GO" id="GO:0000166">
    <property type="term" value="F:nucleotide binding"/>
    <property type="evidence" value="ECO:0007669"/>
    <property type="project" value="InterPro"/>
</dbReference>
<dbReference type="SUPFAM" id="SSF55347">
    <property type="entry name" value="Glyceraldehyde-3-phosphate dehydrogenase-like, C-terminal domain"/>
    <property type="match status" value="1"/>
</dbReference>
<dbReference type="SUPFAM" id="SSF51735">
    <property type="entry name" value="NAD(P)-binding Rossmann-fold domains"/>
    <property type="match status" value="1"/>
</dbReference>
<accession>A0A6L6VHU8</accession>
<sequence length="351" mass="38628">MEWRRRDCFKDAWEEDMTNLAVFGAGRIGHVHALNAAALPSVSVRYLIDPVESTQRTSLAAQLGAKIVSEETVFADPAIDGIVIASSTDTHAELLVRAAHSGKAIFCEKPVSLDFATVEAVTQAVEAAGVPCLLAFQRRYDPDFRFVRDRIASGEAGTLEHLVMHTRDPSPPPRHYIERSGGMFRDQAIHDFDMARYILGEEIETVYAVGNCLIDADIGAAGDIDTAMVTLTSVSGRFVQMINCRRAPFGYDQRLEALCSREVLYVENRPQRGVTIADVHGFHASGPMNYFIERFAGAYREEMAAFIALLQTGLSPLACIRDGLEAQRIAEAAIVSMTRGQPVRIGPDWRP</sequence>
<feature type="domain" description="Gfo/Idh/MocA-like oxidoreductase N-terminal" evidence="3">
    <location>
        <begin position="19"/>
        <end position="133"/>
    </location>
</feature>
<dbReference type="InterPro" id="IPR055170">
    <property type="entry name" value="GFO_IDH_MocA-like_dom"/>
</dbReference>
<dbReference type="EMBL" id="WPHR01000029">
    <property type="protein sequence ID" value="MUZ75413.1"/>
    <property type="molecule type" value="Genomic_DNA"/>
</dbReference>
<dbReference type="GO" id="GO:0050112">
    <property type="term" value="F:inositol 2-dehydrogenase (NAD+) activity"/>
    <property type="evidence" value="ECO:0007669"/>
    <property type="project" value="UniProtKB-EC"/>
</dbReference>
<comment type="similarity">
    <text evidence="1">Belongs to the Gfo/Idh/MocA family.</text>
</comment>
<evidence type="ECO:0000313" key="6">
    <source>
        <dbReference type="Proteomes" id="UP000477951"/>
    </source>
</evidence>
<dbReference type="PANTHER" id="PTHR42840:SF3">
    <property type="entry name" value="BINDING ROSSMANN FOLD OXIDOREDUCTASE, PUTATIVE (AFU_ORTHOLOGUE AFUA_2G10240)-RELATED"/>
    <property type="match status" value="1"/>
</dbReference>
<name>A0A6L6VHU8_AGRVI</name>
<dbReference type="AlphaFoldDB" id="A0A6L6VHU8"/>
<proteinExistence type="inferred from homology"/>
<dbReference type="InterPro" id="IPR030827">
    <property type="entry name" value="Myo_inos_IolG"/>
</dbReference>
<dbReference type="Gene3D" id="3.30.360.10">
    <property type="entry name" value="Dihydrodipicolinate Reductase, domain 2"/>
    <property type="match status" value="1"/>
</dbReference>
<dbReference type="PANTHER" id="PTHR42840">
    <property type="entry name" value="NAD(P)-BINDING ROSSMANN-FOLD SUPERFAMILY PROTEIN-RELATED"/>
    <property type="match status" value="1"/>
</dbReference>
<dbReference type="Proteomes" id="UP000477951">
    <property type="component" value="Unassembled WGS sequence"/>
</dbReference>
<dbReference type="InterPro" id="IPR036291">
    <property type="entry name" value="NAD(P)-bd_dom_sf"/>
</dbReference>
<reference evidence="5 6" key="1">
    <citation type="submission" date="2019-12" db="EMBL/GenBank/DDBJ databases">
        <title>Whole-genome sequencing of Allorhizobium vitis.</title>
        <authorList>
            <person name="Gan H.M."/>
            <person name="Szegedi E."/>
            <person name="Burr T."/>
            <person name="Savka M.A."/>
        </authorList>
    </citation>
    <scope>NUCLEOTIDE SEQUENCE [LARGE SCALE GENOMIC DNA]</scope>
    <source>
        <strain evidence="5 6">CG516</strain>
    </source>
</reference>
<dbReference type="NCBIfam" id="TIGR04380">
    <property type="entry name" value="myo_inos_iolG"/>
    <property type="match status" value="1"/>
</dbReference>
<dbReference type="EC" id="1.1.1.18" evidence="5"/>
<dbReference type="InterPro" id="IPR000683">
    <property type="entry name" value="Gfo/Idh/MocA-like_OxRdtase_N"/>
</dbReference>
<evidence type="ECO:0000259" key="3">
    <source>
        <dbReference type="Pfam" id="PF01408"/>
    </source>
</evidence>
<organism evidence="5 6">
    <name type="scientific">Agrobacterium vitis</name>
    <name type="common">Rhizobium vitis</name>
    <dbReference type="NCBI Taxonomy" id="373"/>
    <lineage>
        <taxon>Bacteria</taxon>
        <taxon>Pseudomonadati</taxon>
        <taxon>Pseudomonadota</taxon>
        <taxon>Alphaproteobacteria</taxon>
        <taxon>Hyphomicrobiales</taxon>
        <taxon>Rhizobiaceae</taxon>
        <taxon>Rhizobium/Agrobacterium group</taxon>
        <taxon>Agrobacterium</taxon>
    </lineage>
</organism>
<evidence type="ECO:0000313" key="5">
    <source>
        <dbReference type="EMBL" id="MUZ75413.1"/>
    </source>
</evidence>
<evidence type="ECO:0000256" key="2">
    <source>
        <dbReference type="ARBA" id="ARBA00023002"/>
    </source>
</evidence>
<dbReference type="Pfam" id="PF01408">
    <property type="entry name" value="GFO_IDH_MocA"/>
    <property type="match status" value="1"/>
</dbReference>
<gene>
    <name evidence="5" type="primary">iolG</name>
    <name evidence="5" type="ORF">GOZ90_22300</name>
</gene>
<feature type="domain" description="GFO/IDH/MocA-like oxidoreductase" evidence="4">
    <location>
        <begin position="144"/>
        <end position="261"/>
    </location>
</feature>
<dbReference type="Gene3D" id="3.40.50.720">
    <property type="entry name" value="NAD(P)-binding Rossmann-like Domain"/>
    <property type="match status" value="1"/>
</dbReference>
<keyword evidence="2 5" id="KW-0560">Oxidoreductase</keyword>
<evidence type="ECO:0000259" key="4">
    <source>
        <dbReference type="Pfam" id="PF22725"/>
    </source>
</evidence>
<protein>
    <submittedName>
        <fullName evidence="5">Inositol 2-dehydrogenase</fullName>
        <ecNumber evidence="5">1.1.1.18</ecNumber>
    </submittedName>
</protein>
<dbReference type="Pfam" id="PF22725">
    <property type="entry name" value="GFO_IDH_MocA_C3"/>
    <property type="match status" value="1"/>
</dbReference>
<comment type="caution">
    <text evidence="5">The sequence shown here is derived from an EMBL/GenBank/DDBJ whole genome shotgun (WGS) entry which is preliminary data.</text>
</comment>